<gene>
    <name evidence="2" type="ORF">ACFO8L_29945</name>
</gene>
<dbReference type="RefSeq" id="WP_262844100.1">
    <property type="nucleotide sequence ID" value="NZ_JANZYP010000025.1"/>
</dbReference>
<dbReference type="EMBL" id="JBHSFN010000022">
    <property type="protein sequence ID" value="MFC4590349.1"/>
    <property type="molecule type" value="Genomic_DNA"/>
</dbReference>
<evidence type="ECO:0000313" key="2">
    <source>
        <dbReference type="EMBL" id="MFC4590349.1"/>
    </source>
</evidence>
<keyword evidence="3" id="KW-1185">Reference proteome</keyword>
<name>A0ABV9EQP1_9ACTN</name>
<protein>
    <submittedName>
        <fullName evidence="2">SHOCT domain-containing protein</fullName>
    </submittedName>
</protein>
<organism evidence="2 3">
    <name type="scientific">Sphaerisporangium corydalis</name>
    <dbReference type="NCBI Taxonomy" id="1441875"/>
    <lineage>
        <taxon>Bacteria</taxon>
        <taxon>Bacillati</taxon>
        <taxon>Actinomycetota</taxon>
        <taxon>Actinomycetes</taxon>
        <taxon>Streptosporangiales</taxon>
        <taxon>Streptosporangiaceae</taxon>
        <taxon>Sphaerisporangium</taxon>
    </lineage>
</organism>
<comment type="caution">
    <text evidence="2">The sequence shown here is derived from an EMBL/GenBank/DDBJ whole genome shotgun (WGS) entry which is preliminary data.</text>
</comment>
<reference evidence="3" key="1">
    <citation type="journal article" date="2019" name="Int. J. Syst. Evol. Microbiol.">
        <title>The Global Catalogue of Microorganisms (GCM) 10K type strain sequencing project: providing services to taxonomists for standard genome sequencing and annotation.</title>
        <authorList>
            <consortium name="The Broad Institute Genomics Platform"/>
            <consortium name="The Broad Institute Genome Sequencing Center for Infectious Disease"/>
            <person name="Wu L."/>
            <person name="Ma J."/>
        </authorList>
    </citation>
    <scope>NUCLEOTIDE SEQUENCE [LARGE SCALE GENOMIC DNA]</scope>
    <source>
        <strain evidence="3">CCUG 49560</strain>
    </source>
</reference>
<keyword evidence="1" id="KW-0472">Membrane</keyword>
<evidence type="ECO:0000313" key="3">
    <source>
        <dbReference type="Proteomes" id="UP001595891"/>
    </source>
</evidence>
<feature type="transmembrane region" description="Helical" evidence="1">
    <location>
        <begin position="12"/>
        <end position="31"/>
    </location>
</feature>
<keyword evidence="1" id="KW-0812">Transmembrane</keyword>
<keyword evidence="1" id="KW-1133">Transmembrane helix</keyword>
<dbReference type="Proteomes" id="UP001595891">
    <property type="component" value="Unassembled WGS sequence"/>
</dbReference>
<accession>A0ABV9EQP1</accession>
<proteinExistence type="predicted"/>
<evidence type="ECO:0000256" key="1">
    <source>
        <dbReference type="SAM" id="Phobius"/>
    </source>
</evidence>
<sequence>MPYAHWGPGPWWPIIPVFWALFWVTLGVLAFRARRHGWNPFTSAGRTVPWAGGGRSASVPPTAAAEKILAERYARGELSDDEYYERLSVLRGGVA</sequence>